<protein>
    <recommendedName>
        <fullName evidence="4">Sialate O-acetylesterase</fullName>
    </recommendedName>
</protein>
<sequence>MIAFHNIPCSGKRMLSVWFCLFILITAKISHSAAATVQDAFRLATYYSDHMVLQRGPDSAVIWGYAVKGAQITVLFKDTKYSTTANAASFTTEGVWQVTLDPQPPSGPFTIKVTSNNQGVQEVIQLQDVLFGDVWVCSGQSNMAFDVKSAFNGTEALQESYQYNLIRVLAVSEVESNVPLYDLQSLYQPWSLPNPDSLGGQTDKFDYFSAVCWFFGRDLHEHLKYPIGLISTNWGGTPAEAWSPPEVLKTCNISSPERKEDSDRFGNQVKLNKTSPSSMEKTYIGNVSHLVGGPQGHSVLWNAMIHPLLNMSIKGAIWYQGEDNAVHGPSTYNCLFPQMIVSWRKQWYSGTGGVMNPQFPFGFVQLCNSEHPGNANFTSLRWHQTADYGYVPNPLMPDVFMAVAIDLPDLKSPHGPVHPRDKEDVSARLLLGARAVAYGENYTTFQGPFPSNISHLAPASLLLQFDQGKAKLKMNNKDGFDVCCASSFNDCPIQGNTSWVPTNIMNLFDNATIFIEDPCPSLSMAVRYIWADLPCLFKDCPLYDAVSQLPVPPFFLPVKRPDENKRAPEIEIN</sequence>
<dbReference type="OMA" id="MDGIAWY"/>
<dbReference type="InterPro" id="IPR036514">
    <property type="entry name" value="SGNH_hydro_sf"/>
</dbReference>
<evidence type="ECO:0000256" key="1">
    <source>
        <dbReference type="SAM" id="SignalP"/>
    </source>
</evidence>
<dbReference type="AlphaFoldDB" id="A0A7M7RED6"/>
<name>A0A7M7RED6_STRPU</name>
<dbReference type="Gene3D" id="3.40.50.1110">
    <property type="entry name" value="SGNH hydrolase"/>
    <property type="match status" value="1"/>
</dbReference>
<dbReference type="RefSeq" id="XP_789419.3">
    <property type="nucleotide sequence ID" value="XM_784326.5"/>
</dbReference>
<dbReference type="PANTHER" id="PTHR22901:SF0">
    <property type="entry name" value="SIALATE O-ACETYLESTERASE"/>
    <property type="match status" value="1"/>
</dbReference>
<evidence type="ECO:0000313" key="3">
    <source>
        <dbReference type="Proteomes" id="UP000007110"/>
    </source>
</evidence>
<dbReference type="GeneID" id="584468"/>
<dbReference type="OrthoDB" id="42638at2759"/>
<evidence type="ECO:0000313" key="2">
    <source>
        <dbReference type="EnsemblMetazoa" id="XP_789419"/>
    </source>
</evidence>
<feature type="signal peptide" evidence="1">
    <location>
        <begin position="1"/>
        <end position="35"/>
    </location>
</feature>
<keyword evidence="1" id="KW-0732">Signal</keyword>
<reference evidence="2" key="2">
    <citation type="submission" date="2021-01" db="UniProtKB">
        <authorList>
            <consortium name="EnsemblMetazoa"/>
        </authorList>
    </citation>
    <scope>IDENTIFICATION</scope>
</reference>
<organism evidence="2 3">
    <name type="scientific">Strongylocentrotus purpuratus</name>
    <name type="common">Purple sea urchin</name>
    <dbReference type="NCBI Taxonomy" id="7668"/>
    <lineage>
        <taxon>Eukaryota</taxon>
        <taxon>Metazoa</taxon>
        <taxon>Echinodermata</taxon>
        <taxon>Eleutherozoa</taxon>
        <taxon>Echinozoa</taxon>
        <taxon>Echinoidea</taxon>
        <taxon>Euechinoidea</taxon>
        <taxon>Echinacea</taxon>
        <taxon>Camarodonta</taxon>
        <taxon>Echinidea</taxon>
        <taxon>Strongylocentrotidae</taxon>
        <taxon>Strongylocentrotus</taxon>
    </lineage>
</organism>
<reference evidence="3" key="1">
    <citation type="submission" date="2015-02" db="EMBL/GenBank/DDBJ databases">
        <title>Genome sequencing for Strongylocentrotus purpuratus.</title>
        <authorList>
            <person name="Murali S."/>
            <person name="Liu Y."/>
            <person name="Vee V."/>
            <person name="English A."/>
            <person name="Wang M."/>
            <person name="Skinner E."/>
            <person name="Han Y."/>
            <person name="Muzny D.M."/>
            <person name="Worley K.C."/>
            <person name="Gibbs R.A."/>
        </authorList>
    </citation>
    <scope>NUCLEOTIDE SEQUENCE</scope>
</reference>
<dbReference type="GO" id="GO:0001681">
    <property type="term" value="F:sialate O-acetylesterase activity"/>
    <property type="evidence" value="ECO:0007669"/>
    <property type="project" value="InterPro"/>
</dbReference>
<proteinExistence type="predicted"/>
<dbReference type="EnsemblMetazoa" id="XM_784326">
    <property type="protein sequence ID" value="XP_789419"/>
    <property type="gene ID" value="LOC584468"/>
</dbReference>
<feature type="chain" id="PRO_5029590474" description="Sialate O-acetylesterase" evidence="1">
    <location>
        <begin position="36"/>
        <end position="573"/>
    </location>
</feature>
<dbReference type="Proteomes" id="UP000007110">
    <property type="component" value="Unassembled WGS sequence"/>
</dbReference>
<accession>A0A7M7RED6</accession>
<dbReference type="SUPFAM" id="SSF52266">
    <property type="entry name" value="SGNH hydrolase"/>
    <property type="match status" value="1"/>
</dbReference>
<dbReference type="InterPro" id="IPR039329">
    <property type="entry name" value="SIAE"/>
</dbReference>
<dbReference type="PANTHER" id="PTHR22901">
    <property type="entry name" value="SIALATE O-ACETYLESTERASE"/>
    <property type="match status" value="1"/>
</dbReference>
<evidence type="ECO:0008006" key="4">
    <source>
        <dbReference type="Google" id="ProtNLM"/>
    </source>
</evidence>
<keyword evidence="3" id="KW-1185">Reference proteome</keyword>